<feature type="compositionally biased region" description="Polar residues" evidence="1">
    <location>
        <begin position="282"/>
        <end position="293"/>
    </location>
</feature>
<feature type="compositionally biased region" description="Polar residues" evidence="1">
    <location>
        <begin position="417"/>
        <end position="431"/>
    </location>
</feature>
<dbReference type="GO" id="GO:0005524">
    <property type="term" value="F:ATP binding"/>
    <property type="evidence" value="ECO:0007669"/>
    <property type="project" value="InterPro"/>
</dbReference>
<dbReference type="Gene3D" id="1.20.120.330">
    <property type="entry name" value="Nucleotidyltransferases domain 2"/>
    <property type="match status" value="1"/>
</dbReference>
<reference evidence="5" key="1">
    <citation type="submission" date="2017-02" db="UniProtKB">
        <authorList>
            <consortium name="WormBaseParasite"/>
        </authorList>
    </citation>
    <scope>IDENTIFICATION</scope>
</reference>
<feature type="region of interest" description="Disordered" evidence="1">
    <location>
        <begin position="32"/>
        <end position="214"/>
    </location>
</feature>
<feature type="compositionally biased region" description="Low complexity" evidence="1">
    <location>
        <begin position="300"/>
        <end position="315"/>
    </location>
</feature>
<evidence type="ECO:0000259" key="2">
    <source>
        <dbReference type="Pfam" id="PF08919"/>
    </source>
</evidence>
<feature type="compositionally biased region" description="Basic and acidic residues" evidence="1">
    <location>
        <begin position="327"/>
        <end position="340"/>
    </location>
</feature>
<dbReference type="EMBL" id="UZAE01013769">
    <property type="protein sequence ID" value="VDO11248.1"/>
    <property type="molecule type" value="Genomic_DNA"/>
</dbReference>
<dbReference type="InterPro" id="IPR015015">
    <property type="entry name" value="F-actin-binding"/>
</dbReference>
<dbReference type="AlphaFoldDB" id="A0A0R3TVB2"/>
<sequence length="621" mass="66696">MGRWEWDSEKRPSFQVVYTRLETLRTSSDINEAVEHELQRHRIRMPPPPLPPPPSTASTAVQPPIAPRRSSSCDRIDETSVTNTDEIPRRAHGNSFTTHDMVPRRAPAIPNPHSQCPPGGVHQQCPAYPSSRPKPSSMVPGNRFSEVFSPSTSMFPPPPPPPPPEFDGSVLVDSGAVGTMSGSLGRRKAAPPAPPQRTTTLKGDDPNEWPHGPIQISIDDCHSFSRLNEEILPSPPDALLANTTLSQSPASPSVSMVSSATFVSTPQSANPHRAAIPVPPQRSESTKNQNAAAQVQEGCIAKSSPKPIIPSAPSSLNGMTSSGSLDFHAELSSRLKRQLDSSRLAETPTRSPPTPIANAVTAEMIKASKSKLKATSTPVAETQPTTQPAVPAWKELVVQRRLKNATETPVGKRMSWAPTSNSSFKQHQPTKAANVEAVSEVAEEEEEKGHEDSEIPAIMSQSMIFPSNPTAVNQTLNYDALLKQIVNLCADLNLATVNLPNEHNNTLIDRIEGLKKACLGYADELDCSAHAKFRFRDDCAKLQKAADTLRSVCGMGGGKQSAASEFGGRRKAFQSVNSTLEAIHQSLLRLGPAVSTSSNDSLEEPTNGTTSRNGFVSTGVA</sequence>
<name>A0A0R3TVB2_RODNA</name>
<feature type="compositionally biased region" description="Low complexity" evidence="1">
    <location>
        <begin position="246"/>
        <end position="260"/>
    </location>
</feature>
<feature type="compositionally biased region" description="Pro residues" evidence="1">
    <location>
        <begin position="155"/>
        <end position="165"/>
    </location>
</feature>
<keyword evidence="4" id="KW-1185">Reference proteome</keyword>
<dbReference type="GO" id="GO:0004715">
    <property type="term" value="F:non-membrane spanning protein tyrosine kinase activity"/>
    <property type="evidence" value="ECO:0007669"/>
    <property type="project" value="InterPro"/>
</dbReference>
<reference evidence="3 4" key="2">
    <citation type="submission" date="2018-11" db="EMBL/GenBank/DDBJ databases">
        <authorList>
            <consortium name="Pathogen Informatics"/>
        </authorList>
    </citation>
    <scope>NUCLEOTIDE SEQUENCE [LARGE SCALE GENOMIC DNA]</scope>
</reference>
<protein>
    <submittedName>
        <fullName evidence="5">FABD domain-containing protein</fullName>
    </submittedName>
</protein>
<gene>
    <name evidence="3" type="ORF">HNAJ_LOCUS11744</name>
</gene>
<feature type="region of interest" description="Disordered" evidence="1">
    <location>
        <begin position="405"/>
        <end position="432"/>
    </location>
</feature>
<evidence type="ECO:0000256" key="1">
    <source>
        <dbReference type="SAM" id="MobiDB-lite"/>
    </source>
</evidence>
<accession>A0A0R3TVB2</accession>
<dbReference type="STRING" id="102285.A0A0R3TVB2"/>
<dbReference type="OrthoDB" id="6269989at2759"/>
<dbReference type="WBParaSite" id="HNAJ_0001175401-mRNA-1">
    <property type="protein sequence ID" value="HNAJ_0001175401-mRNA-1"/>
    <property type="gene ID" value="HNAJ_0001175401"/>
</dbReference>
<feature type="compositionally biased region" description="Polar residues" evidence="1">
    <location>
        <begin position="261"/>
        <end position="270"/>
    </location>
</feature>
<feature type="region of interest" description="Disordered" evidence="1">
    <location>
        <begin position="242"/>
        <end position="357"/>
    </location>
</feature>
<evidence type="ECO:0000313" key="4">
    <source>
        <dbReference type="Proteomes" id="UP000278807"/>
    </source>
</evidence>
<feature type="domain" description="F-actin binding" evidence="2">
    <location>
        <begin position="482"/>
        <end position="564"/>
    </location>
</feature>
<dbReference type="Pfam" id="PF08919">
    <property type="entry name" value="F_actin_bind"/>
    <property type="match status" value="1"/>
</dbReference>
<proteinExistence type="predicted"/>
<feature type="region of interest" description="Disordered" evidence="1">
    <location>
        <begin position="594"/>
        <end position="621"/>
    </location>
</feature>
<evidence type="ECO:0000313" key="5">
    <source>
        <dbReference type="WBParaSite" id="HNAJ_0001175401-mRNA-1"/>
    </source>
</evidence>
<feature type="compositionally biased region" description="Pro residues" evidence="1">
    <location>
        <begin position="45"/>
        <end position="55"/>
    </location>
</feature>
<organism evidence="5">
    <name type="scientific">Rodentolepis nana</name>
    <name type="common">Dwarf tapeworm</name>
    <name type="synonym">Hymenolepis nana</name>
    <dbReference type="NCBI Taxonomy" id="102285"/>
    <lineage>
        <taxon>Eukaryota</taxon>
        <taxon>Metazoa</taxon>
        <taxon>Spiralia</taxon>
        <taxon>Lophotrochozoa</taxon>
        <taxon>Platyhelminthes</taxon>
        <taxon>Cestoda</taxon>
        <taxon>Eucestoda</taxon>
        <taxon>Cyclophyllidea</taxon>
        <taxon>Hymenolepididae</taxon>
        <taxon>Rodentolepis</taxon>
    </lineage>
</organism>
<evidence type="ECO:0000313" key="3">
    <source>
        <dbReference type="EMBL" id="VDO11248.1"/>
    </source>
</evidence>
<dbReference type="Proteomes" id="UP000278807">
    <property type="component" value="Unassembled WGS sequence"/>
</dbReference>